<evidence type="ECO:0000313" key="3">
    <source>
        <dbReference type="EMBL" id="KAF7512871.1"/>
    </source>
</evidence>
<dbReference type="AlphaFoldDB" id="A0A8H7ATS4"/>
<keyword evidence="4" id="KW-1185">Reference proteome</keyword>
<accession>A0A8H7ATS4</accession>
<dbReference type="Pfam" id="PF24476">
    <property type="entry name" value="DUF7580"/>
    <property type="match status" value="1"/>
</dbReference>
<comment type="caution">
    <text evidence="3">The sequence shown here is derived from an EMBL/GenBank/DDBJ whole genome shotgun (WGS) entry which is preliminary data.</text>
</comment>
<evidence type="ECO:0000256" key="1">
    <source>
        <dbReference type="SAM" id="MobiDB-lite"/>
    </source>
</evidence>
<dbReference type="EMBL" id="JAACFV010000009">
    <property type="protein sequence ID" value="KAF7512871.1"/>
    <property type="molecule type" value="Genomic_DNA"/>
</dbReference>
<feature type="domain" description="DUF7580" evidence="2">
    <location>
        <begin position="199"/>
        <end position="597"/>
    </location>
</feature>
<evidence type="ECO:0000313" key="4">
    <source>
        <dbReference type="Proteomes" id="UP000606974"/>
    </source>
</evidence>
<gene>
    <name evidence="3" type="ORF">GJ744_011974</name>
</gene>
<dbReference type="PANTHER" id="PTHR35186">
    <property type="entry name" value="ANK_REP_REGION DOMAIN-CONTAINING PROTEIN"/>
    <property type="match status" value="1"/>
</dbReference>
<dbReference type="InterPro" id="IPR056002">
    <property type="entry name" value="DUF7580"/>
</dbReference>
<proteinExistence type="predicted"/>
<evidence type="ECO:0000259" key="2">
    <source>
        <dbReference type="Pfam" id="PF24476"/>
    </source>
</evidence>
<feature type="compositionally biased region" description="Polar residues" evidence="1">
    <location>
        <begin position="284"/>
        <end position="301"/>
    </location>
</feature>
<name>A0A8H7ATS4_9EURO</name>
<protein>
    <recommendedName>
        <fullName evidence="2">DUF7580 domain-containing protein</fullName>
    </recommendedName>
</protein>
<dbReference type="OrthoDB" id="3565018at2759"/>
<feature type="region of interest" description="Disordered" evidence="1">
    <location>
        <begin position="281"/>
        <end position="313"/>
    </location>
</feature>
<dbReference type="Proteomes" id="UP000606974">
    <property type="component" value="Unassembled WGS sequence"/>
</dbReference>
<sequence>MSGFEIAGITLAVFPIVVRGLTIFVEGVETIKLWRRYRRELADYKRLLETQHIWYLDTLEELLDGIVHSDKELALLVDIPGGPAWQRPEYDERLRARLDHSYEPYMATFLAMLGALECLKKKLGLDSSGKVTWDSTPSLARELKRLKTVLSKNVYAELLAKIDKANKDLREFTHQNRYLEAVRSKRRIGVHRQRIADFKKIRRSARSLHNVVIGRKPWNCGHPHVVNIRLEPQPWDAAGVDGNKLKFRFLLNCMQQAGNVSGTIPAVWKWQEVEIEPAEAASAQDVSSNSTAGSVSMSKGQISPGHNAPCSDIKGSPKSLAADKIKKGVRFAIGSPSSNVPVPVSIATLAAPITDMCSAVHSTPCSIRKCIGFLLDDHASSIAHRHDVFVLGDGESADAQPQSLEKLLASWKQIGRRRPPGTIFFSRRDRLFIAASLVSSVLQLDGSWLKKHWRSCDIFFLPKAGSNPDAVHHPYLSWDVPQKDKHDALTSSDPHPPCAVHLIHDEVFFPLGLTLLELSLGRTWADLEKAEEMDSKETMKNLKTALEYVYDDSGLRYGDVVRRCLFWPIDFREPTLEDDEFQQSVLETIVMPLIEDWKDFDGSLRIR</sequence>
<dbReference type="PANTHER" id="PTHR35186:SF4">
    <property type="entry name" value="PRION-INHIBITION AND PROPAGATION HELO DOMAIN-CONTAINING PROTEIN"/>
    <property type="match status" value="1"/>
</dbReference>
<organism evidence="3 4">
    <name type="scientific">Endocarpon pusillum</name>
    <dbReference type="NCBI Taxonomy" id="364733"/>
    <lineage>
        <taxon>Eukaryota</taxon>
        <taxon>Fungi</taxon>
        <taxon>Dikarya</taxon>
        <taxon>Ascomycota</taxon>
        <taxon>Pezizomycotina</taxon>
        <taxon>Eurotiomycetes</taxon>
        <taxon>Chaetothyriomycetidae</taxon>
        <taxon>Verrucariales</taxon>
        <taxon>Verrucariaceae</taxon>
        <taxon>Endocarpon</taxon>
    </lineage>
</organism>
<reference evidence="3" key="1">
    <citation type="submission" date="2020-02" db="EMBL/GenBank/DDBJ databases">
        <authorList>
            <person name="Palmer J.M."/>
        </authorList>
    </citation>
    <scope>NUCLEOTIDE SEQUENCE</scope>
    <source>
        <strain evidence="3">EPUS1.4</strain>
        <tissue evidence="3">Thallus</tissue>
    </source>
</reference>